<dbReference type="VEuPathDB" id="FungiDB:I7I52_00141"/>
<proteinExistence type="predicted"/>
<dbReference type="EMBL" id="JAEVHI010000001">
    <property type="protein sequence ID" value="KAG5302476.1"/>
    <property type="molecule type" value="Genomic_DNA"/>
</dbReference>
<evidence type="ECO:0000313" key="1">
    <source>
        <dbReference type="EMBL" id="KAG5302476.1"/>
    </source>
</evidence>
<name>A0A8H8D5I2_AJECA</name>
<sequence>MQHCNIATVHTYVSKRELDVLIYCESAYFTNDRQPDGGGRFGSLDTNTTKMLYPSIDTVYLL</sequence>
<reference evidence="1 2" key="1">
    <citation type="submission" date="2021-01" db="EMBL/GenBank/DDBJ databases">
        <title>Chromosome-level genome assembly of a human fungal pathogen reveals clustering of transcriptionally co-regulated genes.</title>
        <authorList>
            <person name="Voorhies M."/>
            <person name="Cohen S."/>
            <person name="Shea T.P."/>
            <person name="Petrus S."/>
            <person name="Munoz J.F."/>
            <person name="Poplawski S."/>
            <person name="Goldman W.E."/>
            <person name="Michael T."/>
            <person name="Cuomo C.A."/>
            <person name="Sil A."/>
            <person name="Beyhan S."/>
        </authorList>
    </citation>
    <scope>NUCLEOTIDE SEQUENCE [LARGE SCALE GENOMIC DNA]</scope>
    <source>
        <strain evidence="1 2">G184AR</strain>
    </source>
</reference>
<gene>
    <name evidence="1" type="ORF">I7I52_00141</name>
</gene>
<evidence type="ECO:0000313" key="2">
    <source>
        <dbReference type="Proteomes" id="UP000670092"/>
    </source>
</evidence>
<dbReference type="AlphaFoldDB" id="A0A8H8D5I2"/>
<dbReference type="Proteomes" id="UP000670092">
    <property type="component" value="Unassembled WGS sequence"/>
</dbReference>
<accession>A0A8H8D5I2</accession>
<comment type="caution">
    <text evidence="1">The sequence shown here is derived from an EMBL/GenBank/DDBJ whole genome shotgun (WGS) entry which is preliminary data.</text>
</comment>
<organism evidence="1 2">
    <name type="scientific">Ajellomyces capsulatus</name>
    <name type="common">Darling's disease fungus</name>
    <name type="synonym">Histoplasma capsulatum</name>
    <dbReference type="NCBI Taxonomy" id="5037"/>
    <lineage>
        <taxon>Eukaryota</taxon>
        <taxon>Fungi</taxon>
        <taxon>Dikarya</taxon>
        <taxon>Ascomycota</taxon>
        <taxon>Pezizomycotina</taxon>
        <taxon>Eurotiomycetes</taxon>
        <taxon>Eurotiomycetidae</taxon>
        <taxon>Onygenales</taxon>
        <taxon>Ajellomycetaceae</taxon>
        <taxon>Histoplasma</taxon>
    </lineage>
</organism>
<protein>
    <submittedName>
        <fullName evidence="1">Uncharacterized protein</fullName>
    </submittedName>
</protein>